<gene>
    <name evidence="2" type="ORF">PG2072B_1035</name>
</gene>
<dbReference type="SMART" id="SM01252">
    <property type="entry name" value="KilA-N"/>
    <property type="match status" value="1"/>
</dbReference>
<evidence type="ECO:0000259" key="1">
    <source>
        <dbReference type="PROSITE" id="PS51301"/>
    </source>
</evidence>
<name>A0A4Q5BCW4_9BIFI</name>
<sequence>MNAKPVDNSARIHAVDVDITIRAVRGSDYVSLTDMARHGGARPGEMIRRWLRLSDTIAFLTAWERISNPNFNLDAANQILAKSGRNIFNLSASDWISSTGAIGLEAQRGRSGGTYAHKDIAFSFASWISPEFHLFVIKDYQRLKDAEARRSGIEWRARRELVKTNYRLHTDAVRDNMESLGLPKWKERIQYASEADLINLAVFGQKASTWKSEHPGWKGNMRDYASVSELVILQNLEALNAMLLNQRVDKMERFKVLASEAERQRDVLQDDVPSINRLRAIIDSTEHIKSIGQLRSSETPDATTDTDN</sequence>
<feature type="domain" description="KilA-N" evidence="1">
    <location>
        <begin position="8"/>
        <end position="143"/>
    </location>
</feature>
<dbReference type="Proteomes" id="UP000293268">
    <property type="component" value="Unassembled WGS sequence"/>
</dbReference>
<organism evidence="2 3">
    <name type="scientific">Bifidobacterium pseudolongum subsp. globosum</name>
    <dbReference type="NCBI Taxonomy" id="1690"/>
    <lineage>
        <taxon>Bacteria</taxon>
        <taxon>Bacillati</taxon>
        <taxon>Actinomycetota</taxon>
        <taxon>Actinomycetes</taxon>
        <taxon>Bifidobacteriales</taxon>
        <taxon>Bifidobacteriaceae</taxon>
        <taxon>Bifidobacterium</taxon>
    </lineage>
</organism>
<evidence type="ECO:0000313" key="3">
    <source>
        <dbReference type="Proteomes" id="UP000293268"/>
    </source>
</evidence>
<protein>
    <submittedName>
        <fullName evidence="2">DNA-binding protein</fullName>
    </submittedName>
</protein>
<keyword evidence="2" id="KW-0238">DNA-binding</keyword>
<dbReference type="InterPro" id="IPR018004">
    <property type="entry name" value="KilA/APSES_HTH"/>
</dbReference>
<dbReference type="Pfam" id="PF04383">
    <property type="entry name" value="KilA-N"/>
    <property type="match status" value="1"/>
</dbReference>
<proteinExistence type="predicted"/>
<dbReference type="PROSITE" id="PS51301">
    <property type="entry name" value="KILA_N"/>
    <property type="match status" value="1"/>
</dbReference>
<dbReference type="GO" id="GO:0003677">
    <property type="term" value="F:DNA binding"/>
    <property type="evidence" value="ECO:0007669"/>
    <property type="project" value="UniProtKB-KW"/>
</dbReference>
<accession>A0A4Q5BCW4</accession>
<dbReference type="AlphaFoldDB" id="A0A4Q5BCW4"/>
<reference evidence="2 3" key="1">
    <citation type="submission" date="2019-01" db="EMBL/GenBank/DDBJ databases">
        <title>Unveiling genomic diversity among members of the Bifidobacterium pseudolongum species, a widely distributed gut commensal of the animal kingdom.</title>
        <authorList>
            <person name="Lugli G.A."/>
            <person name="Duranti S."/>
            <person name="Albert K."/>
            <person name="Mancabelli L."/>
            <person name="Napoli S."/>
            <person name="Viappiani A."/>
            <person name="Anzalone R."/>
            <person name="Longhi G."/>
            <person name="Milani C."/>
            <person name="Turroni F."/>
            <person name="Alessandri G."/>
            <person name="Sela D.A."/>
            <person name="Van Sinderen D."/>
            <person name="Ventura M."/>
        </authorList>
    </citation>
    <scope>NUCLEOTIDE SEQUENCE [LARGE SCALE GENOMIC DNA]</scope>
    <source>
        <strain evidence="2 3">2072B</strain>
    </source>
</reference>
<comment type="caution">
    <text evidence="2">The sequence shown here is derived from an EMBL/GenBank/DDBJ whole genome shotgun (WGS) entry which is preliminary data.</text>
</comment>
<dbReference type="EMBL" id="SBKU01000007">
    <property type="protein sequence ID" value="RYQ68432.1"/>
    <property type="molecule type" value="Genomic_DNA"/>
</dbReference>
<evidence type="ECO:0000313" key="2">
    <source>
        <dbReference type="EMBL" id="RYQ68432.1"/>
    </source>
</evidence>
<dbReference type="InterPro" id="IPR017880">
    <property type="entry name" value="KilA_N"/>
</dbReference>